<dbReference type="SUPFAM" id="SSF56436">
    <property type="entry name" value="C-type lectin-like"/>
    <property type="match status" value="1"/>
</dbReference>
<dbReference type="AlphaFoldDB" id="A0A9N9RCF5"/>
<gene>
    <name evidence="1" type="ORF">DIATSA_LOCUS11476</name>
</gene>
<evidence type="ECO:0008006" key="3">
    <source>
        <dbReference type="Google" id="ProtNLM"/>
    </source>
</evidence>
<name>A0A9N9RCF5_9NEOP</name>
<dbReference type="InterPro" id="IPR016187">
    <property type="entry name" value="CTDL_fold"/>
</dbReference>
<reference evidence="1" key="1">
    <citation type="submission" date="2021-12" db="EMBL/GenBank/DDBJ databases">
        <authorList>
            <person name="King R."/>
        </authorList>
    </citation>
    <scope>NUCLEOTIDE SEQUENCE</scope>
</reference>
<organism evidence="1 2">
    <name type="scientific">Diatraea saccharalis</name>
    <name type="common">sugarcane borer</name>
    <dbReference type="NCBI Taxonomy" id="40085"/>
    <lineage>
        <taxon>Eukaryota</taxon>
        <taxon>Metazoa</taxon>
        <taxon>Ecdysozoa</taxon>
        <taxon>Arthropoda</taxon>
        <taxon>Hexapoda</taxon>
        <taxon>Insecta</taxon>
        <taxon>Pterygota</taxon>
        <taxon>Neoptera</taxon>
        <taxon>Endopterygota</taxon>
        <taxon>Lepidoptera</taxon>
        <taxon>Glossata</taxon>
        <taxon>Ditrysia</taxon>
        <taxon>Pyraloidea</taxon>
        <taxon>Crambidae</taxon>
        <taxon>Crambinae</taxon>
        <taxon>Diatraea</taxon>
    </lineage>
</organism>
<keyword evidence="2" id="KW-1185">Reference proteome</keyword>
<dbReference type="InterPro" id="IPR016186">
    <property type="entry name" value="C-type_lectin-like/link_sf"/>
</dbReference>
<dbReference type="OrthoDB" id="2142683at2759"/>
<evidence type="ECO:0000313" key="1">
    <source>
        <dbReference type="EMBL" id="CAG9794075.1"/>
    </source>
</evidence>
<proteinExistence type="predicted"/>
<reference evidence="1" key="2">
    <citation type="submission" date="2022-10" db="EMBL/GenBank/DDBJ databases">
        <authorList>
            <consortium name="ENA_rothamsted_submissions"/>
            <consortium name="culmorum"/>
            <person name="King R."/>
        </authorList>
    </citation>
    <scope>NUCLEOTIDE SEQUENCE</scope>
</reference>
<evidence type="ECO:0000313" key="2">
    <source>
        <dbReference type="Proteomes" id="UP001153714"/>
    </source>
</evidence>
<sequence>MAHDIAFIVAECAIRLRAVRNGRVHSGHLPRTHGCRLLVPQPSSKNAMLIELHKLNVPCAAGFIRFAPNTPPLCGKLEQIPYPNKRFMYSSTSKNPTLELHGRPTFAATYRLVDHCHDVLLTARNGSFEVGPSIKLLCSYKIHLPYGNRVALRLQMGTGPMWVKENDISNIIHEDVLALCKGMELALEDGDSRWKHCSQPGDPLRSVQIISEGNSVRLNISILAKKNSSAMWLKLWWMDKPIKEVVGHCDYGWVLSGDFCITAVRETKRAWRQAEAECVRLGGHLASILTDRQQQIMDKMLIHA</sequence>
<dbReference type="Gene3D" id="3.10.100.10">
    <property type="entry name" value="Mannose-Binding Protein A, subunit A"/>
    <property type="match status" value="1"/>
</dbReference>
<accession>A0A9N9RCF5</accession>
<dbReference type="Proteomes" id="UP001153714">
    <property type="component" value="Chromosome 6"/>
</dbReference>
<protein>
    <recommendedName>
        <fullName evidence="3">C-type lectin domain-containing protein</fullName>
    </recommendedName>
</protein>
<dbReference type="EMBL" id="OU893337">
    <property type="protein sequence ID" value="CAG9794075.1"/>
    <property type="molecule type" value="Genomic_DNA"/>
</dbReference>